<evidence type="ECO:0000313" key="1">
    <source>
        <dbReference type="EMBL" id="RSL64738.1"/>
    </source>
</evidence>
<keyword evidence="2" id="KW-1185">Reference proteome</keyword>
<sequence>MTWSDDAMLDLISNDSDAILLLVVIFEQLVIAMDLALLCSSAAEGLFSFTLVITVAPIVDTWTEASGDSATNS</sequence>
<evidence type="ECO:0000313" key="2">
    <source>
        <dbReference type="Proteomes" id="UP000288168"/>
    </source>
</evidence>
<accession>A0A428QHZ3</accession>
<name>A0A428QHZ3_9HYPO</name>
<protein>
    <submittedName>
        <fullName evidence="1">Uncharacterized protein</fullName>
    </submittedName>
</protein>
<dbReference type="Proteomes" id="UP000288168">
    <property type="component" value="Unassembled WGS sequence"/>
</dbReference>
<reference evidence="1 2" key="1">
    <citation type="submission" date="2017-06" db="EMBL/GenBank/DDBJ databases">
        <title>Comparative genomic analysis of Ambrosia Fusariam Clade fungi.</title>
        <authorList>
            <person name="Stajich J.E."/>
            <person name="Carrillo J."/>
            <person name="Kijimoto T."/>
            <person name="Eskalen A."/>
            <person name="O'Donnell K."/>
            <person name="Kasson M."/>
        </authorList>
    </citation>
    <scope>NUCLEOTIDE SEQUENCE [LARGE SCALE GENOMIC DNA]</scope>
    <source>
        <strain evidence="1 2">NRRL62584</strain>
    </source>
</reference>
<dbReference type="EMBL" id="NKCI01000032">
    <property type="protein sequence ID" value="RSL64738.1"/>
    <property type="molecule type" value="Genomic_DNA"/>
</dbReference>
<proteinExistence type="predicted"/>
<organism evidence="1 2">
    <name type="scientific">Fusarium duplospermum</name>
    <dbReference type="NCBI Taxonomy" id="1325734"/>
    <lineage>
        <taxon>Eukaryota</taxon>
        <taxon>Fungi</taxon>
        <taxon>Dikarya</taxon>
        <taxon>Ascomycota</taxon>
        <taxon>Pezizomycotina</taxon>
        <taxon>Sordariomycetes</taxon>
        <taxon>Hypocreomycetidae</taxon>
        <taxon>Hypocreales</taxon>
        <taxon>Nectriaceae</taxon>
        <taxon>Fusarium</taxon>
        <taxon>Fusarium solani species complex</taxon>
    </lineage>
</organism>
<gene>
    <name evidence="1" type="ORF">CEP54_004631</name>
</gene>
<dbReference type="AlphaFoldDB" id="A0A428QHZ3"/>
<comment type="caution">
    <text evidence="1">The sequence shown here is derived from an EMBL/GenBank/DDBJ whole genome shotgun (WGS) entry which is preliminary data.</text>
</comment>